<comment type="subcellular location">
    <subcellularLocation>
        <location evidence="2 6">Secreted</location>
        <location evidence="2 6">Cell wall</location>
    </subcellularLocation>
</comment>
<dbReference type="AlphaFoldDB" id="A0A9Q1L1R6"/>
<evidence type="ECO:0000313" key="8">
    <source>
        <dbReference type="EMBL" id="KAJ8526662.1"/>
    </source>
</evidence>
<organism evidence="8 9">
    <name type="scientific">Anisodus acutangulus</name>
    <dbReference type="NCBI Taxonomy" id="402998"/>
    <lineage>
        <taxon>Eukaryota</taxon>
        <taxon>Viridiplantae</taxon>
        <taxon>Streptophyta</taxon>
        <taxon>Embryophyta</taxon>
        <taxon>Tracheophyta</taxon>
        <taxon>Spermatophyta</taxon>
        <taxon>Magnoliopsida</taxon>
        <taxon>eudicotyledons</taxon>
        <taxon>Gunneridae</taxon>
        <taxon>Pentapetalae</taxon>
        <taxon>asterids</taxon>
        <taxon>lamiids</taxon>
        <taxon>Solanales</taxon>
        <taxon>Solanaceae</taxon>
        <taxon>Solanoideae</taxon>
        <taxon>Hyoscyameae</taxon>
        <taxon>Anisodus</taxon>
    </lineage>
</organism>
<dbReference type="InterPro" id="IPR004963">
    <property type="entry name" value="PAE/NOTUM"/>
</dbReference>
<dbReference type="PANTHER" id="PTHR21562">
    <property type="entry name" value="NOTUM-RELATED"/>
    <property type="match status" value="1"/>
</dbReference>
<evidence type="ECO:0000256" key="6">
    <source>
        <dbReference type="RuleBase" id="RU363114"/>
    </source>
</evidence>
<evidence type="ECO:0000256" key="1">
    <source>
        <dbReference type="ARBA" id="ARBA00003534"/>
    </source>
</evidence>
<accession>A0A9Q1L1R6</accession>
<sequence length="169" mass="19710">MQEDYLWGLLRICLHRNGTKSVLFSSVVVPYVQTPLFLINSAYDSWQINNTLVPAYLDPQRTWDHCKVQITFGVEFLKTFEGLAPCFTRIYFITSCHTHGKIMWTSYWFNATSLVILDKTVGEAVGDWYFDRAGFHQHIDPYSFARDCQLYEVLAILFLLYLTALFLNL</sequence>
<comment type="similarity">
    <text evidence="3 6">Belongs to the pectinacetylesterase family.</text>
</comment>
<dbReference type="Proteomes" id="UP001152561">
    <property type="component" value="Unassembled WGS sequence"/>
</dbReference>
<dbReference type="GO" id="GO:0009505">
    <property type="term" value="C:plant-type cell wall"/>
    <property type="evidence" value="ECO:0007669"/>
    <property type="project" value="TreeGrafter"/>
</dbReference>
<dbReference type="GO" id="GO:0071555">
    <property type="term" value="P:cell wall organization"/>
    <property type="evidence" value="ECO:0007669"/>
    <property type="project" value="UniProtKB-KW"/>
</dbReference>
<dbReference type="PANTHER" id="PTHR21562:SF65">
    <property type="entry name" value="PECTIN ACETYLESTERASE"/>
    <property type="match status" value="1"/>
</dbReference>
<dbReference type="EC" id="3.1.1.-" evidence="6"/>
<keyword evidence="4 6" id="KW-0134">Cell wall</keyword>
<dbReference type="OrthoDB" id="1302326at2759"/>
<feature type="transmembrane region" description="Helical" evidence="7">
    <location>
        <begin position="150"/>
        <end position="167"/>
    </location>
</feature>
<dbReference type="GO" id="GO:0052793">
    <property type="term" value="F:pectin acetylesterase activity"/>
    <property type="evidence" value="ECO:0007669"/>
    <property type="project" value="TreeGrafter"/>
</dbReference>
<evidence type="ECO:0000256" key="3">
    <source>
        <dbReference type="ARBA" id="ARBA00005784"/>
    </source>
</evidence>
<evidence type="ECO:0000256" key="7">
    <source>
        <dbReference type="SAM" id="Phobius"/>
    </source>
</evidence>
<dbReference type="Pfam" id="PF03283">
    <property type="entry name" value="PAE"/>
    <property type="match status" value="1"/>
</dbReference>
<gene>
    <name evidence="8" type="ORF">K7X08_029139</name>
</gene>
<keyword evidence="6" id="KW-0378">Hydrolase</keyword>
<keyword evidence="5 6" id="KW-0961">Cell wall biogenesis/degradation</keyword>
<keyword evidence="7" id="KW-0472">Membrane</keyword>
<proteinExistence type="inferred from homology"/>
<keyword evidence="6" id="KW-0964">Secreted</keyword>
<keyword evidence="7" id="KW-1133">Transmembrane helix</keyword>
<evidence type="ECO:0000256" key="5">
    <source>
        <dbReference type="ARBA" id="ARBA00023316"/>
    </source>
</evidence>
<comment type="function">
    <text evidence="1 6">Hydrolyzes acetyl esters in homogalacturonan regions of pectin. In type I primary cell wall, galacturonic acid residues of pectin can be acetylated at the O-2 and O-3 positions. Decreasing the degree of acetylation of pectin gels in vitro alters their physical properties.</text>
</comment>
<keyword evidence="7" id="KW-0812">Transmembrane</keyword>
<reference evidence="9" key="1">
    <citation type="journal article" date="2023" name="Proc. Natl. Acad. Sci. U.S.A.">
        <title>Genomic and structural basis for evolution of tropane alkaloid biosynthesis.</title>
        <authorList>
            <person name="Wanga Y.-J."/>
            <person name="Taina T."/>
            <person name="Yua J.-Y."/>
            <person name="Lia J."/>
            <person name="Xua B."/>
            <person name="Chenc J."/>
            <person name="D'Auriad J.C."/>
            <person name="Huanga J.-P."/>
            <person name="Huanga S.-X."/>
        </authorList>
    </citation>
    <scope>NUCLEOTIDE SEQUENCE [LARGE SCALE GENOMIC DNA]</scope>
    <source>
        <strain evidence="9">cv. KIB-2019</strain>
    </source>
</reference>
<keyword evidence="9" id="KW-1185">Reference proteome</keyword>
<evidence type="ECO:0000256" key="2">
    <source>
        <dbReference type="ARBA" id="ARBA00004191"/>
    </source>
</evidence>
<name>A0A9Q1L1R6_9SOLA</name>
<comment type="caution">
    <text evidence="8">The sequence shown here is derived from an EMBL/GenBank/DDBJ whole genome shotgun (WGS) entry which is preliminary data.</text>
</comment>
<evidence type="ECO:0000313" key="9">
    <source>
        <dbReference type="Proteomes" id="UP001152561"/>
    </source>
</evidence>
<evidence type="ECO:0000256" key="4">
    <source>
        <dbReference type="ARBA" id="ARBA00022512"/>
    </source>
</evidence>
<protein>
    <recommendedName>
        <fullName evidence="6">Pectin acetylesterase</fullName>
        <ecNumber evidence="6">3.1.1.-</ecNumber>
    </recommendedName>
</protein>
<dbReference type="EMBL" id="JAJAGQ010000024">
    <property type="protein sequence ID" value="KAJ8526662.1"/>
    <property type="molecule type" value="Genomic_DNA"/>
</dbReference>